<keyword evidence="2" id="KW-1185">Reference proteome</keyword>
<comment type="caution">
    <text evidence="1">The sequence shown here is derived from an EMBL/GenBank/DDBJ whole genome shotgun (WGS) entry which is preliminary data.</text>
</comment>
<dbReference type="Proteomes" id="UP001243375">
    <property type="component" value="Unassembled WGS sequence"/>
</dbReference>
<gene>
    <name evidence="1" type="ORF">QFC22_001226</name>
</gene>
<sequence>MPSIRARAASIFVAWKFHQRKHANEQGILDDIKNTWQQETTEEVVPTKTAETFVAGSETWQVYHVRPRDGPVEVGKVIVYFHGGESSATQDHWKRDSALRGQAQAGCNFGTLEGGGGTAEVAEAEIITNVLVQPEANMQERHWIFIQKLADELKCDVIVPIYTLAPLATGTSCIQTCIELLAHLERDDVRYRNKHFVLTGDSAGGWIALRVLLALVERHTGKVVYQDRKDKVHVSEMKLKQPEDVDYKAVLDSISDVLMISPVVDAIVDRPEDLEAEKLASPLPRSRSSQN</sequence>
<name>A0ACC2XGI3_9TREE</name>
<reference evidence="1" key="1">
    <citation type="submission" date="2023-04" db="EMBL/GenBank/DDBJ databases">
        <title>Draft Genome sequencing of Naganishia species isolated from polar environments using Oxford Nanopore Technology.</title>
        <authorList>
            <person name="Leo P."/>
            <person name="Venkateswaran K."/>
        </authorList>
    </citation>
    <scope>NUCLEOTIDE SEQUENCE</scope>
    <source>
        <strain evidence="1">MNA-CCFEE 5425</strain>
    </source>
</reference>
<organism evidence="1 2">
    <name type="scientific">Naganishia vaughanmartiniae</name>
    <dbReference type="NCBI Taxonomy" id="1424756"/>
    <lineage>
        <taxon>Eukaryota</taxon>
        <taxon>Fungi</taxon>
        <taxon>Dikarya</taxon>
        <taxon>Basidiomycota</taxon>
        <taxon>Agaricomycotina</taxon>
        <taxon>Tremellomycetes</taxon>
        <taxon>Filobasidiales</taxon>
        <taxon>Filobasidiaceae</taxon>
        <taxon>Naganishia</taxon>
    </lineage>
</organism>
<protein>
    <submittedName>
        <fullName evidence="1">Uncharacterized protein</fullName>
    </submittedName>
</protein>
<proteinExistence type="predicted"/>
<evidence type="ECO:0000313" key="2">
    <source>
        <dbReference type="Proteomes" id="UP001243375"/>
    </source>
</evidence>
<evidence type="ECO:0000313" key="1">
    <source>
        <dbReference type="EMBL" id="KAJ9123037.1"/>
    </source>
</evidence>
<dbReference type="EMBL" id="JASBWU010000003">
    <property type="protein sequence ID" value="KAJ9123037.1"/>
    <property type="molecule type" value="Genomic_DNA"/>
</dbReference>
<accession>A0ACC2XGI3</accession>